<proteinExistence type="predicted"/>
<evidence type="ECO:0000313" key="1">
    <source>
        <dbReference type="EMBL" id="ANS76978.1"/>
    </source>
</evidence>
<sequence length="113" mass="12192">MTYVPCSISIGNKYLESVSGQGVSTNPANPDGVYGISEFKANVDPKDYQSLVNYPDVKKYVSGQLASGTVTWIKGTLIDKDYLAKIPKGQNIILSFLPITNANANGIYNTVVQ</sequence>
<dbReference type="STRING" id="1462996.AWM70_22300"/>
<dbReference type="KEGG" id="pyg:AWM70_22300"/>
<dbReference type="Proteomes" id="UP000092573">
    <property type="component" value="Chromosome"/>
</dbReference>
<accession>A0A1B1N6A9</accession>
<evidence type="ECO:0000313" key="2">
    <source>
        <dbReference type="Proteomes" id="UP000092573"/>
    </source>
</evidence>
<dbReference type="EMBL" id="CP014167">
    <property type="protein sequence ID" value="ANS76978.1"/>
    <property type="molecule type" value="Genomic_DNA"/>
</dbReference>
<dbReference type="RefSeq" id="WP_068700136.1">
    <property type="nucleotide sequence ID" value="NZ_CP014167.1"/>
</dbReference>
<dbReference type="AlphaFoldDB" id="A0A1B1N6A9"/>
<protein>
    <submittedName>
        <fullName evidence="1">Uncharacterized protein</fullName>
    </submittedName>
</protein>
<keyword evidence="2" id="KW-1185">Reference proteome</keyword>
<gene>
    <name evidence="1" type="ORF">AWM70_22300</name>
</gene>
<organism evidence="1 2">
    <name type="scientific">Paenibacillus yonginensis</name>
    <dbReference type="NCBI Taxonomy" id="1462996"/>
    <lineage>
        <taxon>Bacteria</taxon>
        <taxon>Bacillati</taxon>
        <taxon>Bacillota</taxon>
        <taxon>Bacilli</taxon>
        <taxon>Bacillales</taxon>
        <taxon>Paenibacillaceae</taxon>
        <taxon>Paenibacillus</taxon>
    </lineage>
</organism>
<reference evidence="1 2" key="1">
    <citation type="submission" date="2016-01" db="EMBL/GenBank/DDBJ databases">
        <title>Complete Genome Sequence of Paenibacillus yonginensis DCY84, a novel Plant Growth-Promoting Bacteria with Elicitation of Induced Systemic Resistance.</title>
        <authorList>
            <person name="Kim Y.J."/>
            <person name="Yang D.C."/>
            <person name="Sukweenadhi J."/>
        </authorList>
    </citation>
    <scope>NUCLEOTIDE SEQUENCE [LARGE SCALE GENOMIC DNA]</scope>
    <source>
        <strain evidence="1 2">DCY84</strain>
    </source>
</reference>
<name>A0A1B1N6A9_9BACL</name>